<dbReference type="AlphaFoldDB" id="A0A4C1TQ95"/>
<organism evidence="1 2">
    <name type="scientific">Eumeta variegata</name>
    <name type="common">Bagworm moth</name>
    <name type="synonym">Eumeta japonica</name>
    <dbReference type="NCBI Taxonomy" id="151549"/>
    <lineage>
        <taxon>Eukaryota</taxon>
        <taxon>Metazoa</taxon>
        <taxon>Ecdysozoa</taxon>
        <taxon>Arthropoda</taxon>
        <taxon>Hexapoda</taxon>
        <taxon>Insecta</taxon>
        <taxon>Pterygota</taxon>
        <taxon>Neoptera</taxon>
        <taxon>Endopterygota</taxon>
        <taxon>Lepidoptera</taxon>
        <taxon>Glossata</taxon>
        <taxon>Ditrysia</taxon>
        <taxon>Tineoidea</taxon>
        <taxon>Psychidae</taxon>
        <taxon>Oiketicinae</taxon>
        <taxon>Eumeta</taxon>
    </lineage>
</organism>
<dbReference type="Proteomes" id="UP000299102">
    <property type="component" value="Unassembled WGS sequence"/>
</dbReference>
<keyword evidence="2" id="KW-1185">Reference proteome</keyword>
<sequence>MHSLTDVEFDLHQYLSLGPNLTGSKIGLLSSENSVRHYQTEAPRPLYNESRTSGYCNSPRPNLPPKVAFAYT</sequence>
<evidence type="ECO:0000313" key="2">
    <source>
        <dbReference type="Proteomes" id="UP000299102"/>
    </source>
</evidence>
<name>A0A4C1TQ95_EUMVA</name>
<comment type="caution">
    <text evidence="1">The sequence shown here is derived from an EMBL/GenBank/DDBJ whole genome shotgun (WGS) entry which is preliminary data.</text>
</comment>
<accession>A0A4C1TQ95</accession>
<evidence type="ECO:0000313" key="1">
    <source>
        <dbReference type="EMBL" id="GBP16139.1"/>
    </source>
</evidence>
<proteinExistence type="predicted"/>
<dbReference type="EMBL" id="BGZK01005960">
    <property type="protein sequence ID" value="GBP16139.1"/>
    <property type="molecule type" value="Genomic_DNA"/>
</dbReference>
<reference evidence="1 2" key="1">
    <citation type="journal article" date="2019" name="Commun. Biol.">
        <title>The bagworm genome reveals a unique fibroin gene that provides high tensile strength.</title>
        <authorList>
            <person name="Kono N."/>
            <person name="Nakamura H."/>
            <person name="Ohtoshi R."/>
            <person name="Tomita M."/>
            <person name="Numata K."/>
            <person name="Arakawa K."/>
        </authorList>
    </citation>
    <scope>NUCLEOTIDE SEQUENCE [LARGE SCALE GENOMIC DNA]</scope>
</reference>
<gene>
    <name evidence="1" type="ORF">EVAR_73685_1</name>
</gene>
<protein>
    <submittedName>
        <fullName evidence="1">Uncharacterized protein</fullName>
    </submittedName>
</protein>